<evidence type="ECO:0000256" key="1">
    <source>
        <dbReference type="PIRSR" id="PIRSR000440-1"/>
    </source>
</evidence>
<dbReference type="KEGG" id="muc:MuYL_1502"/>
<dbReference type="EMBL" id="CP022743">
    <property type="protein sequence ID" value="ASU33400.1"/>
    <property type="molecule type" value="Genomic_DNA"/>
</dbReference>
<name>A0A223NUG9_9SPHI</name>
<dbReference type="InterPro" id="IPR023213">
    <property type="entry name" value="CAT-like_dom_sf"/>
</dbReference>
<dbReference type="Proteomes" id="UP000215002">
    <property type="component" value="Chromosome"/>
</dbReference>
<dbReference type="InterPro" id="IPR001707">
    <property type="entry name" value="Cmp_AcTrfase"/>
</dbReference>
<evidence type="ECO:0000313" key="3">
    <source>
        <dbReference type="Proteomes" id="UP000215002"/>
    </source>
</evidence>
<proteinExistence type="predicted"/>
<dbReference type="PANTHER" id="PTHR38474:SF1">
    <property type="entry name" value="SLR0299 PROTEIN"/>
    <property type="match status" value="1"/>
</dbReference>
<gene>
    <name evidence="2" type="ORF">MuYL_1502</name>
</gene>
<reference evidence="2 3" key="1">
    <citation type="submission" date="2017-08" db="EMBL/GenBank/DDBJ databases">
        <title>Complete genome sequence of Mucilaginibacter sp. strain BJC16-A31.</title>
        <authorList>
            <consortium name="Henan University of Science and Technology"/>
            <person name="You X."/>
        </authorList>
    </citation>
    <scope>NUCLEOTIDE SEQUENCE [LARGE SCALE GENOMIC DNA]</scope>
    <source>
        <strain evidence="2 3">BJC16-A31</strain>
    </source>
</reference>
<dbReference type="GO" id="GO:0008811">
    <property type="term" value="F:chloramphenicol O-acetyltransferase activity"/>
    <property type="evidence" value="ECO:0007669"/>
    <property type="project" value="InterPro"/>
</dbReference>
<accession>A0A223NUG9</accession>
<feature type="active site" description="Proton acceptor" evidence="1">
    <location>
        <position position="185"/>
    </location>
</feature>
<dbReference type="RefSeq" id="WP_094569863.1">
    <property type="nucleotide sequence ID" value="NZ_CP022743.1"/>
</dbReference>
<dbReference type="SMART" id="SM01059">
    <property type="entry name" value="CAT"/>
    <property type="match status" value="1"/>
</dbReference>
<dbReference type="SUPFAM" id="SSF52777">
    <property type="entry name" value="CoA-dependent acyltransferases"/>
    <property type="match status" value="1"/>
</dbReference>
<dbReference type="AlphaFoldDB" id="A0A223NUG9"/>
<sequence length="208" mass="24195">MKQRLDIETWERKEHFNFFKTFDEPFYGVCVNVDCTLAYRLAKQNKCSFYLYTLHKALAAAQMITPFKLRIENNEVFIYDRIHAASTIARSNGTFGFGYIDYCPEFNEFITRANKEVERVQNSNTLDKATCWDLIRFSSLPWIDFTSLSHARMFSFEDSAPSISFGKMTEKDGKRSMPMSVHVHHALVDGLNIGQYIDSFQELMDEGK</sequence>
<protein>
    <submittedName>
        <fullName evidence="2">Chloramphenicol acetyltransferase</fullName>
    </submittedName>
</protein>
<organism evidence="2 3">
    <name type="scientific">Mucilaginibacter xinganensis</name>
    <dbReference type="NCBI Taxonomy" id="1234841"/>
    <lineage>
        <taxon>Bacteria</taxon>
        <taxon>Pseudomonadati</taxon>
        <taxon>Bacteroidota</taxon>
        <taxon>Sphingobacteriia</taxon>
        <taxon>Sphingobacteriales</taxon>
        <taxon>Sphingobacteriaceae</taxon>
        <taxon>Mucilaginibacter</taxon>
    </lineage>
</organism>
<keyword evidence="3" id="KW-1185">Reference proteome</keyword>
<dbReference type="PANTHER" id="PTHR38474">
    <property type="entry name" value="SLR0299 PROTEIN"/>
    <property type="match status" value="1"/>
</dbReference>
<dbReference type="OrthoDB" id="9801766at2"/>
<evidence type="ECO:0000313" key="2">
    <source>
        <dbReference type="EMBL" id="ASU33400.1"/>
    </source>
</evidence>
<dbReference type="PIRSF" id="PIRSF000440">
    <property type="entry name" value="CAT"/>
    <property type="match status" value="1"/>
</dbReference>
<keyword evidence="2" id="KW-0808">Transferase</keyword>
<dbReference type="Gene3D" id="3.30.559.10">
    <property type="entry name" value="Chloramphenicol acetyltransferase-like domain"/>
    <property type="match status" value="1"/>
</dbReference>
<dbReference type="Pfam" id="PF00302">
    <property type="entry name" value="CAT"/>
    <property type="match status" value="1"/>
</dbReference>